<gene>
    <name evidence="1" type="ORF">PoMZ_03345</name>
</gene>
<reference evidence="1 2" key="1">
    <citation type="journal article" date="2019" name="Mol. Biol. Evol.">
        <title>Blast fungal genomes show frequent chromosomal changes, gene gains and losses, and effector gene turnover.</title>
        <authorList>
            <person name="Gomez Luciano L.B."/>
            <person name="Jason Tsai I."/>
            <person name="Chuma I."/>
            <person name="Tosa Y."/>
            <person name="Chen Y.H."/>
            <person name="Li J.Y."/>
            <person name="Li M.Y."/>
            <person name="Jade Lu M.Y."/>
            <person name="Nakayashiki H."/>
            <person name="Li W.H."/>
        </authorList>
    </citation>
    <scope>NUCLEOTIDE SEQUENCE [LARGE SCALE GENOMIC DNA]</scope>
    <source>
        <strain evidence="1">MZ5-1-6</strain>
    </source>
</reference>
<proteinExistence type="predicted"/>
<dbReference type="EMBL" id="CP034206">
    <property type="protein sequence ID" value="QBZ58393.1"/>
    <property type="molecule type" value="Genomic_DNA"/>
</dbReference>
<evidence type="ECO:0000313" key="1">
    <source>
        <dbReference type="EMBL" id="QBZ58393.1"/>
    </source>
</evidence>
<evidence type="ECO:0000313" key="2">
    <source>
        <dbReference type="Proteomes" id="UP000294847"/>
    </source>
</evidence>
<organism evidence="1 2">
    <name type="scientific">Pyricularia oryzae</name>
    <name type="common">Rice blast fungus</name>
    <name type="synonym">Magnaporthe oryzae</name>
    <dbReference type="NCBI Taxonomy" id="318829"/>
    <lineage>
        <taxon>Eukaryota</taxon>
        <taxon>Fungi</taxon>
        <taxon>Dikarya</taxon>
        <taxon>Ascomycota</taxon>
        <taxon>Pezizomycotina</taxon>
        <taxon>Sordariomycetes</taxon>
        <taxon>Sordariomycetidae</taxon>
        <taxon>Magnaporthales</taxon>
        <taxon>Pyriculariaceae</taxon>
        <taxon>Pyricularia</taxon>
    </lineage>
</organism>
<accession>A0A4P7N7G8</accession>
<dbReference type="AlphaFoldDB" id="A0A4P7N7G8"/>
<sequence length="122" mass="13949">MKIEPVGKRSWQTRIAYRRGLPCAAAFAYTDYKIQRRSLDRIALKFRGTLTTKVDGVPVAFTCDPYSLYVQLSRCTILGGIKLFSEVRKKDFVDNRVPQAIAEAETVLGRLNEVMVEVYERN</sequence>
<dbReference type="Proteomes" id="UP000294847">
    <property type="component" value="Chromosome 3"/>
</dbReference>
<name>A0A4P7N7G8_PYROR</name>
<protein>
    <submittedName>
        <fullName evidence="1">Uncharacterized protein</fullName>
    </submittedName>
</protein>